<protein>
    <recommendedName>
        <fullName evidence="2">Rubrerythrin diiron-binding domain-containing protein</fullName>
    </recommendedName>
</protein>
<proteinExistence type="predicted"/>
<reference evidence="1" key="1">
    <citation type="journal article" date="2014" name="Front. Microbiol.">
        <title>High frequency of phylogenetically diverse reductive dehalogenase-homologous genes in deep subseafloor sedimentary metagenomes.</title>
        <authorList>
            <person name="Kawai M."/>
            <person name="Futagami T."/>
            <person name="Toyoda A."/>
            <person name="Takaki Y."/>
            <person name="Nishi S."/>
            <person name="Hori S."/>
            <person name="Arai W."/>
            <person name="Tsubouchi T."/>
            <person name="Morono Y."/>
            <person name="Uchiyama I."/>
            <person name="Ito T."/>
            <person name="Fujiyama A."/>
            <person name="Inagaki F."/>
            <person name="Takami H."/>
        </authorList>
    </citation>
    <scope>NUCLEOTIDE SEQUENCE</scope>
    <source>
        <strain evidence="1">Expedition CK06-06</strain>
    </source>
</reference>
<dbReference type="SUPFAM" id="SSF47240">
    <property type="entry name" value="Ferritin-like"/>
    <property type="match status" value="1"/>
</dbReference>
<dbReference type="InterPro" id="IPR012347">
    <property type="entry name" value="Ferritin-like"/>
</dbReference>
<gene>
    <name evidence="1" type="ORF">S06H3_47889</name>
</gene>
<dbReference type="AlphaFoldDB" id="X1P5F7"/>
<evidence type="ECO:0008006" key="2">
    <source>
        <dbReference type="Google" id="ProtNLM"/>
    </source>
</evidence>
<feature type="non-terminal residue" evidence="1">
    <location>
        <position position="1"/>
    </location>
</feature>
<name>X1P5F7_9ZZZZ</name>
<dbReference type="InterPro" id="IPR009078">
    <property type="entry name" value="Ferritin-like_SF"/>
</dbReference>
<evidence type="ECO:0000313" key="1">
    <source>
        <dbReference type="EMBL" id="GAI37696.1"/>
    </source>
</evidence>
<sequence>QIPETYAGEYAAYLQSLVDSAVFTDGFVTSEMATKANSDIEALELAISAEKDSILFYYGMKEIMPQRAQPTVNKILTEEKSHLRQLSELKKGLADI</sequence>
<comment type="caution">
    <text evidence="1">The sequence shown here is derived from an EMBL/GenBank/DDBJ whole genome shotgun (WGS) entry which is preliminary data.</text>
</comment>
<dbReference type="EMBL" id="BARV01030118">
    <property type="protein sequence ID" value="GAI37696.1"/>
    <property type="molecule type" value="Genomic_DNA"/>
</dbReference>
<dbReference type="Gene3D" id="1.20.1260.10">
    <property type="match status" value="1"/>
</dbReference>
<organism evidence="1">
    <name type="scientific">marine sediment metagenome</name>
    <dbReference type="NCBI Taxonomy" id="412755"/>
    <lineage>
        <taxon>unclassified sequences</taxon>
        <taxon>metagenomes</taxon>
        <taxon>ecological metagenomes</taxon>
    </lineage>
</organism>
<accession>X1P5F7</accession>